<name>A0A9N9R5I6_9NEOP</name>
<reference evidence="1" key="2">
    <citation type="submission" date="2022-10" db="EMBL/GenBank/DDBJ databases">
        <authorList>
            <consortium name="ENA_rothamsted_submissions"/>
            <consortium name="culmorum"/>
            <person name="King R."/>
        </authorList>
    </citation>
    <scope>NUCLEOTIDE SEQUENCE</scope>
</reference>
<dbReference type="AlphaFoldDB" id="A0A9N9R5I6"/>
<dbReference type="Proteomes" id="UP001153714">
    <property type="component" value="Chromosome 20"/>
</dbReference>
<evidence type="ECO:0000313" key="1">
    <source>
        <dbReference type="EMBL" id="CAG9789736.1"/>
    </source>
</evidence>
<protein>
    <submittedName>
        <fullName evidence="1">Uncharacterized protein</fullName>
    </submittedName>
</protein>
<dbReference type="OrthoDB" id="6772952at2759"/>
<keyword evidence="2" id="KW-1185">Reference proteome</keyword>
<proteinExistence type="predicted"/>
<accession>A0A9N9R5I6</accession>
<organism evidence="1 2">
    <name type="scientific">Diatraea saccharalis</name>
    <name type="common">sugarcane borer</name>
    <dbReference type="NCBI Taxonomy" id="40085"/>
    <lineage>
        <taxon>Eukaryota</taxon>
        <taxon>Metazoa</taxon>
        <taxon>Ecdysozoa</taxon>
        <taxon>Arthropoda</taxon>
        <taxon>Hexapoda</taxon>
        <taxon>Insecta</taxon>
        <taxon>Pterygota</taxon>
        <taxon>Neoptera</taxon>
        <taxon>Endopterygota</taxon>
        <taxon>Lepidoptera</taxon>
        <taxon>Glossata</taxon>
        <taxon>Ditrysia</taxon>
        <taxon>Pyraloidea</taxon>
        <taxon>Crambidae</taxon>
        <taxon>Crambinae</taxon>
        <taxon>Diatraea</taxon>
    </lineage>
</organism>
<dbReference type="EMBL" id="OU893351">
    <property type="protein sequence ID" value="CAG9789736.1"/>
    <property type="molecule type" value="Genomic_DNA"/>
</dbReference>
<reference evidence="1" key="1">
    <citation type="submission" date="2021-12" db="EMBL/GenBank/DDBJ databases">
        <authorList>
            <person name="King R."/>
        </authorList>
    </citation>
    <scope>NUCLEOTIDE SEQUENCE</scope>
</reference>
<sequence>MASTFFGVLSNLDHNIHTWKTYKGRLLQWFITNDIDKIIDPTGIKRRAVLFSALNEDTYKFTADLALPKEIHNVPFDDIVALLDAHFTPKQLGLTRSLAFALRDKVDSEIGRLVELGTSSSGTFRIRITNSASLKRDGSVRMYLR</sequence>
<evidence type="ECO:0000313" key="2">
    <source>
        <dbReference type="Proteomes" id="UP001153714"/>
    </source>
</evidence>
<gene>
    <name evidence="1" type="ORF">DIATSA_LOCUS7443</name>
</gene>